<dbReference type="InterPro" id="IPR036852">
    <property type="entry name" value="Peptidase_S8/S53_dom_sf"/>
</dbReference>
<dbReference type="PRINTS" id="PR00723">
    <property type="entry name" value="SUBTILISIN"/>
</dbReference>
<feature type="active site" description="Charge relay system" evidence="5">
    <location>
        <position position="245"/>
    </location>
</feature>
<dbReference type="InterPro" id="IPR023828">
    <property type="entry name" value="Peptidase_S8_Ser-AS"/>
</dbReference>
<evidence type="ECO:0000259" key="6">
    <source>
        <dbReference type="Pfam" id="PF00082"/>
    </source>
</evidence>
<comment type="caution">
    <text evidence="7">The sequence shown here is derived from an EMBL/GenBank/DDBJ whole genome shotgun (WGS) entry which is preliminary data.</text>
</comment>
<dbReference type="OrthoDB" id="9798386at2"/>
<dbReference type="PANTHER" id="PTHR43806:SF11">
    <property type="entry name" value="CEREVISIN-RELATED"/>
    <property type="match status" value="1"/>
</dbReference>
<evidence type="ECO:0000313" key="7">
    <source>
        <dbReference type="EMBL" id="GEM83248.1"/>
    </source>
</evidence>
<dbReference type="SUPFAM" id="SSF52743">
    <property type="entry name" value="Subtilisin-like"/>
    <property type="match status" value="1"/>
</dbReference>
<dbReference type="InterPro" id="IPR015500">
    <property type="entry name" value="Peptidase_S8_subtilisin-rel"/>
</dbReference>
<dbReference type="EMBL" id="BJXL01000036">
    <property type="protein sequence ID" value="GEM83248.1"/>
    <property type="molecule type" value="Genomic_DNA"/>
</dbReference>
<feature type="active site" description="Charge relay system" evidence="5">
    <location>
        <position position="468"/>
    </location>
</feature>
<comment type="similarity">
    <text evidence="1 5">Belongs to the peptidase S8 family.</text>
</comment>
<keyword evidence="3 5" id="KW-0378">Hydrolase</keyword>
<feature type="active site" description="Charge relay system" evidence="5">
    <location>
        <position position="281"/>
    </location>
</feature>
<dbReference type="PROSITE" id="PS51257">
    <property type="entry name" value="PROKAR_LIPOPROTEIN"/>
    <property type="match status" value="1"/>
</dbReference>
<dbReference type="Pfam" id="PF00082">
    <property type="entry name" value="Peptidase_S8"/>
    <property type="match status" value="1"/>
</dbReference>
<name>A0A511R0W6_9DEIN</name>
<keyword evidence="2 5" id="KW-0645">Protease</keyword>
<evidence type="ECO:0000256" key="4">
    <source>
        <dbReference type="ARBA" id="ARBA00022825"/>
    </source>
</evidence>
<dbReference type="InterPro" id="IPR050131">
    <property type="entry name" value="Peptidase_S8_subtilisin-like"/>
</dbReference>
<dbReference type="Gene3D" id="3.40.50.200">
    <property type="entry name" value="Peptidase S8/S53 domain"/>
    <property type="match status" value="1"/>
</dbReference>
<protein>
    <recommendedName>
        <fullName evidence="6">Peptidase S8/S53 domain-containing protein</fullName>
    </recommendedName>
</protein>
<keyword evidence="4 5" id="KW-0720">Serine protease</keyword>
<evidence type="ECO:0000256" key="1">
    <source>
        <dbReference type="ARBA" id="ARBA00011073"/>
    </source>
</evidence>
<dbReference type="PANTHER" id="PTHR43806">
    <property type="entry name" value="PEPTIDASE S8"/>
    <property type="match status" value="1"/>
</dbReference>
<accession>A0A511R0W6</accession>
<dbReference type="RefSeq" id="WP_119340600.1">
    <property type="nucleotide sequence ID" value="NZ_BJXL01000036.1"/>
</dbReference>
<evidence type="ECO:0000256" key="3">
    <source>
        <dbReference type="ARBA" id="ARBA00022801"/>
    </source>
</evidence>
<dbReference type="Proteomes" id="UP000321197">
    <property type="component" value="Unassembled WGS sequence"/>
</dbReference>
<dbReference type="AlphaFoldDB" id="A0A511R0W6"/>
<evidence type="ECO:0000313" key="8">
    <source>
        <dbReference type="Proteomes" id="UP000321197"/>
    </source>
</evidence>
<feature type="domain" description="Peptidase S8/S53" evidence="6">
    <location>
        <begin position="236"/>
        <end position="505"/>
    </location>
</feature>
<sequence length="528" mass="54428">MRWIVVWAVLVALAACDFSRSGGEPVSATVYPTPRRATWGEEVRLNLPWRAGSSLRLSLAGETISEVRTEALGTGSAVVFRVPSDFWGGPQALEVTEGENRATGSLTVLGEGVGTEALLVVRPEVSDDSLSQKMASAGLRLVPSAKGESSVPLGGASGPCAGRLAQVAQASGAPLAIGALLERLEAATAGLVVDLDGIVGIDPLTGYDTDQSPSPGTSPIDARQAIRRNPSSNFTGAGTTIAIVDTGVASLASLNLRPGADFTNLETPNPNQDEYQDGLGHGTAAAVLAADAAYGVAPAAGILPIKSCDKNGKCALAAVIRGVCYAVAYAEQNKNQKLILNLSLGSDTPSEIVYILLKDALMKRGVNGIPVVVAAGNQWAIRTSKKGTLHHFPASFGGNRGLSVSRDPARRMTPLKGLLSVGAVGLFGSDYRVSSFSNNGDFIDLVAPGERVRSLRPNNTQAEFTGTSFAAPLVAGAAAIVRQASVFTPLTPEALELTLLANLTESSGLGDAPVEARGQGLLDMTRGP</sequence>
<dbReference type="GO" id="GO:0006508">
    <property type="term" value="P:proteolysis"/>
    <property type="evidence" value="ECO:0007669"/>
    <property type="project" value="UniProtKB-KW"/>
</dbReference>
<proteinExistence type="inferred from homology"/>
<evidence type="ECO:0000256" key="5">
    <source>
        <dbReference type="PROSITE-ProRule" id="PRU01240"/>
    </source>
</evidence>
<dbReference type="PROSITE" id="PS00138">
    <property type="entry name" value="SUBTILASE_SER"/>
    <property type="match status" value="1"/>
</dbReference>
<dbReference type="GO" id="GO:0004252">
    <property type="term" value="F:serine-type endopeptidase activity"/>
    <property type="evidence" value="ECO:0007669"/>
    <property type="project" value="UniProtKB-UniRule"/>
</dbReference>
<reference evidence="7 8" key="1">
    <citation type="submission" date="2019-07" db="EMBL/GenBank/DDBJ databases">
        <title>Whole genome shotgun sequence of Meiothermus hypogaeus NBRC 106114.</title>
        <authorList>
            <person name="Hosoyama A."/>
            <person name="Uohara A."/>
            <person name="Ohji S."/>
            <person name="Ichikawa N."/>
        </authorList>
    </citation>
    <scope>NUCLEOTIDE SEQUENCE [LARGE SCALE GENOMIC DNA]</scope>
    <source>
        <strain evidence="7 8">NBRC 106114</strain>
    </source>
</reference>
<dbReference type="InterPro" id="IPR000209">
    <property type="entry name" value="Peptidase_S8/S53_dom"/>
</dbReference>
<organism evidence="7 8">
    <name type="scientific">Meiothermus hypogaeus NBRC 106114</name>
    <dbReference type="NCBI Taxonomy" id="1227553"/>
    <lineage>
        <taxon>Bacteria</taxon>
        <taxon>Thermotogati</taxon>
        <taxon>Deinococcota</taxon>
        <taxon>Deinococci</taxon>
        <taxon>Thermales</taxon>
        <taxon>Thermaceae</taxon>
        <taxon>Meiothermus</taxon>
    </lineage>
</organism>
<dbReference type="PROSITE" id="PS51892">
    <property type="entry name" value="SUBTILASE"/>
    <property type="match status" value="1"/>
</dbReference>
<gene>
    <name evidence="7" type="ORF">MHY01S_14140</name>
</gene>
<evidence type="ECO:0000256" key="2">
    <source>
        <dbReference type="ARBA" id="ARBA00022670"/>
    </source>
</evidence>